<protein>
    <submittedName>
        <fullName evidence="2">Uncharacterized protein</fullName>
    </submittedName>
</protein>
<dbReference type="AlphaFoldDB" id="A0A9P0CLH2"/>
<evidence type="ECO:0000313" key="2">
    <source>
        <dbReference type="EMBL" id="CAH1102758.1"/>
    </source>
</evidence>
<organism evidence="2 3">
    <name type="scientific">Psylliodes chrysocephalus</name>
    <dbReference type="NCBI Taxonomy" id="3402493"/>
    <lineage>
        <taxon>Eukaryota</taxon>
        <taxon>Metazoa</taxon>
        <taxon>Ecdysozoa</taxon>
        <taxon>Arthropoda</taxon>
        <taxon>Hexapoda</taxon>
        <taxon>Insecta</taxon>
        <taxon>Pterygota</taxon>
        <taxon>Neoptera</taxon>
        <taxon>Endopterygota</taxon>
        <taxon>Coleoptera</taxon>
        <taxon>Polyphaga</taxon>
        <taxon>Cucujiformia</taxon>
        <taxon>Chrysomeloidea</taxon>
        <taxon>Chrysomelidae</taxon>
        <taxon>Galerucinae</taxon>
        <taxon>Alticini</taxon>
        <taxon>Psylliodes</taxon>
    </lineage>
</organism>
<sequence length="279" mass="32039">MVKSERFATRFCKTSSTKKVLFLDKGIDDNAFQLLDKQSIRHLIPKMSRRLLFKKKFKEFCMTKENTMEVWRKASIPVKTEENIDAGIQKLYKEFQNLGKEKSRNTDKANMKRQIWKGNLVELFDNSRQNVMEITSLSEEDKAFLRAQRENRMSSSMTGVDKVFVSKIRTKCIKEEKNDLSKHYRAIALMNKAVILKDSSSSSSAPSNEAKKTLRSSPRVTSTWDRKQLSIKQASTSFIATAKSLGHDISKLFVSPSTVYRARVANKRKNGKESRGDAF</sequence>
<reference evidence="2" key="1">
    <citation type="submission" date="2022-01" db="EMBL/GenBank/DDBJ databases">
        <authorList>
            <person name="King R."/>
        </authorList>
    </citation>
    <scope>NUCLEOTIDE SEQUENCE</scope>
</reference>
<keyword evidence="3" id="KW-1185">Reference proteome</keyword>
<dbReference type="OrthoDB" id="6819336at2759"/>
<accession>A0A9P0CLH2</accession>
<feature type="region of interest" description="Disordered" evidence="1">
    <location>
        <begin position="198"/>
        <end position="222"/>
    </location>
</feature>
<evidence type="ECO:0000256" key="1">
    <source>
        <dbReference type="SAM" id="MobiDB-lite"/>
    </source>
</evidence>
<name>A0A9P0CLH2_9CUCU</name>
<gene>
    <name evidence="2" type="ORF">PSYICH_LOCUS3800</name>
</gene>
<dbReference type="EMBL" id="OV651825">
    <property type="protein sequence ID" value="CAH1102758.1"/>
    <property type="molecule type" value="Genomic_DNA"/>
</dbReference>
<proteinExistence type="predicted"/>
<evidence type="ECO:0000313" key="3">
    <source>
        <dbReference type="Proteomes" id="UP001153636"/>
    </source>
</evidence>
<dbReference type="Proteomes" id="UP001153636">
    <property type="component" value="Chromosome 13"/>
</dbReference>